<feature type="coiled-coil region" evidence="5">
    <location>
        <begin position="127"/>
        <end position="168"/>
    </location>
</feature>
<keyword evidence="1" id="KW-0416">Keratin</keyword>
<dbReference type="CTD" id="100488018"/>
<dbReference type="SMART" id="SM01391">
    <property type="entry name" value="Filament"/>
    <property type="match status" value="1"/>
</dbReference>
<feature type="coiled-coil region" evidence="5">
    <location>
        <begin position="244"/>
        <end position="271"/>
    </location>
</feature>
<dbReference type="FunFam" id="1.20.5.170:FF:000002">
    <property type="entry name" value="Type I keratin KA11"/>
    <property type="match status" value="1"/>
</dbReference>
<dbReference type="Reactome" id="R-XTR-6805567">
    <property type="pathway name" value="Keratinization"/>
</dbReference>
<dbReference type="PROSITE" id="PS00226">
    <property type="entry name" value="IF_ROD_1"/>
    <property type="match status" value="1"/>
</dbReference>
<dbReference type="GeneTree" id="ENSGT00940000159382"/>
<evidence type="ECO:0000256" key="2">
    <source>
        <dbReference type="ARBA" id="ARBA00022754"/>
    </source>
</evidence>
<dbReference type="GO" id="GO:0005856">
    <property type="term" value="C:cytoskeleton"/>
    <property type="evidence" value="ECO:0000318"/>
    <property type="project" value="GO_Central"/>
</dbReference>
<evidence type="ECO:0000256" key="3">
    <source>
        <dbReference type="ARBA" id="ARBA00023054"/>
    </source>
</evidence>
<proteinExistence type="inferred from homology"/>
<keyword evidence="2 4" id="KW-0403">Intermediate filament</keyword>
<dbReference type="Pfam" id="PF00038">
    <property type="entry name" value="Filament"/>
    <property type="match status" value="1"/>
</dbReference>
<keyword evidence="3 5" id="KW-0175">Coiled coil</keyword>
<dbReference type="KEGG" id="xtr:100488018"/>
<evidence type="ECO:0000256" key="1">
    <source>
        <dbReference type="ARBA" id="ARBA00022744"/>
    </source>
</evidence>
<evidence type="ECO:0000313" key="11">
    <source>
        <dbReference type="Xenbase" id="XB-GENE-22060972"/>
    </source>
</evidence>
<dbReference type="InterPro" id="IPR039008">
    <property type="entry name" value="IF_rod_dom"/>
</dbReference>
<dbReference type="GO" id="GO:0002009">
    <property type="term" value="P:morphogenesis of an epithelium"/>
    <property type="evidence" value="ECO:0000318"/>
    <property type="project" value="GO_Central"/>
</dbReference>
<dbReference type="InterPro" id="IPR002957">
    <property type="entry name" value="Keratin_I"/>
</dbReference>
<comment type="similarity">
    <text evidence="4">Belongs to the intermediate filament family.</text>
</comment>
<dbReference type="GeneID" id="100488018"/>
<feature type="coiled-coil region" evidence="5">
    <location>
        <begin position="303"/>
        <end position="437"/>
    </location>
</feature>
<reference evidence="8" key="1">
    <citation type="journal article" date="2010" name="Science">
        <title>The genome of the Western clawed frog Xenopus tropicalis.</title>
        <authorList>
            <person name="Hellsten U."/>
            <person name="Harland R.M."/>
            <person name="Gilchrist M.J."/>
            <person name="Hendrix D."/>
            <person name="Jurka J."/>
            <person name="Kapitonov V."/>
            <person name="Ovcharenko I."/>
            <person name="Putnam N.H."/>
            <person name="Shu S."/>
            <person name="Taher L."/>
            <person name="Blitz I.L."/>
            <person name="Blumberg B."/>
            <person name="Dichmann D.S."/>
            <person name="Dubchak I."/>
            <person name="Amaya E."/>
            <person name="Detter J.C."/>
            <person name="Fletcher R."/>
            <person name="Gerhard D.S."/>
            <person name="Goodstein D."/>
            <person name="Graves T."/>
            <person name="Grigoriev I.V."/>
            <person name="Grimwood J."/>
            <person name="Kawashima T."/>
            <person name="Lindquist E."/>
            <person name="Lucas S.M."/>
            <person name="Mead P.E."/>
            <person name="Mitros T."/>
            <person name="Ogino H."/>
            <person name="Ohta Y."/>
            <person name="Poliakov A.V."/>
            <person name="Pollet N."/>
            <person name="Robert J."/>
            <person name="Salamov A."/>
            <person name="Sater A.K."/>
            <person name="Schmutz J."/>
            <person name="Terry A."/>
            <person name="Vize P.D."/>
            <person name="Warren W.C."/>
            <person name="Wells D."/>
            <person name="Wills A."/>
            <person name="Wilson R.K."/>
            <person name="Zimmerman L.B."/>
            <person name="Zorn A.M."/>
            <person name="Grainger R."/>
            <person name="Grammer T."/>
            <person name="Khokha M.K."/>
            <person name="Richardson P.M."/>
            <person name="Rokhsar D.S."/>
        </authorList>
    </citation>
    <scope>NUCLEOTIDE SEQUENCE [LARGE SCALE GENOMIC DNA]</scope>
    <source>
        <strain evidence="8">Nigerian</strain>
    </source>
</reference>
<dbReference type="GO" id="GO:0045095">
    <property type="term" value="C:keratin filament"/>
    <property type="evidence" value="ECO:0000318"/>
    <property type="project" value="GO_Central"/>
</dbReference>
<evidence type="ECO:0000256" key="6">
    <source>
        <dbReference type="SAM" id="MobiDB-lite"/>
    </source>
</evidence>
<evidence type="ECO:0000259" key="7">
    <source>
        <dbReference type="PROSITE" id="PS51842"/>
    </source>
</evidence>
<dbReference type="PANTHER" id="PTHR23239">
    <property type="entry name" value="INTERMEDIATE FILAMENT"/>
    <property type="match status" value="1"/>
</dbReference>
<dbReference type="SUPFAM" id="SSF64593">
    <property type="entry name" value="Intermediate filament protein, coiled coil region"/>
    <property type="match status" value="2"/>
</dbReference>
<dbReference type="PROSITE" id="PS51842">
    <property type="entry name" value="IF_ROD_2"/>
    <property type="match status" value="1"/>
</dbReference>
<dbReference type="Xenbase" id="XB-GENE-22060972">
    <property type="gene designation" value="krt57"/>
</dbReference>
<dbReference type="PRINTS" id="PR01248">
    <property type="entry name" value="TYPE1KERATIN"/>
</dbReference>
<dbReference type="Gene3D" id="1.20.5.170">
    <property type="match status" value="1"/>
</dbReference>
<dbReference type="PANTHER" id="PTHR23239:SF392">
    <property type="entry name" value="KERATIN-3, TYPE I CYTOSKELETAL 51 KDA"/>
    <property type="match status" value="1"/>
</dbReference>
<dbReference type="InterPro" id="IPR018039">
    <property type="entry name" value="IF_conserved"/>
</dbReference>
<protein>
    <submittedName>
        <fullName evidence="8">Keratin 57</fullName>
    </submittedName>
    <submittedName>
        <fullName evidence="10">Keratin-3, type I cytoskeletal 51 kDa-like</fullName>
    </submittedName>
</protein>
<feature type="compositionally biased region" description="Low complexity" evidence="6">
    <location>
        <begin position="445"/>
        <end position="467"/>
    </location>
</feature>
<dbReference type="Gene3D" id="1.20.5.500">
    <property type="entry name" value="Single helix bin"/>
    <property type="match status" value="1"/>
</dbReference>
<dbReference type="Reactome" id="R-XTR-6809371">
    <property type="pathway name" value="Formation of the cornified envelope"/>
</dbReference>
<dbReference type="FunFam" id="1.20.5.500:FF:000001">
    <property type="entry name" value="Type II keratin 23"/>
    <property type="match status" value="1"/>
</dbReference>
<evidence type="ECO:0000256" key="5">
    <source>
        <dbReference type="SAM" id="Coils"/>
    </source>
</evidence>
<dbReference type="Bgee" id="ENSXETG00000031985">
    <property type="expression patterns" value="Expressed in skin of body and 6 other cell types or tissues"/>
</dbReference>
<gene>
    <name evidence="8 10 11" type="primary">krt57</name>
</gene>
<dbReference type="OMA" id="GGNEYFC"/>
<dbReference type="Ensembl" id="ENSXETT00000097058">
    <property type="protein sequence ID" value="ENSXETP00000086677"/>
    <property type="gene ID" value="ENSXETG00000031985"/>
</dbReference>
<evidence type="ECO:0000256" key="4">
    <source>
        <dbReference type="RuleBase" id="RU000685"/>
    </source>
</evidence>
<keyword evidence="9" id="KW-1185">Reference proteome</keyword>
<dbReference type="GO" id="GO:0045109">
    <property type="term" value="P:intermediate filament organization"/>
    <property type="evidence" value="ECO:0000318"/>
    <property type="project" value="GO_Central"/>
</dbReference>
<reference evidence="8" key="2">
    <citation type="submission" date="2020-05" db="UniProtKB">
        <authorList>
            <consortium name="Ensembl"/>
        </authorList>
    </citation>
    <scope>IDENTIFICATION</scope>
</reference>
<dbReference type="GO" id="GO:0030855">
    <property type="term" value="P:epithelial cell differentiation"/>
    <property type="evidence" value="ECO:0000318"/>
    <property type="project" value="GO_Central"/>
</dbReference>
<reference evidence="10" key="3">
    <citation type="submission" date="2025-04" db="UniProtKB">
        <authorList>
            <consortium name="RefSeq"/>
        </authorList>
    </citation>
    <scope>IDENTIFICATION</scope>
    <source>
        <strain evidence="10">Nigerian</strain>
        <tissue evidence="10">Liver and blood</tissue>
    </source>
</reference>
<accession>A0A6I8S1N1</accession>
<organism evidence="8">
    <name type="scientific">Xenopus tropicalis</name>
    <name type="common">Western clawed frog</name>
    <name type="synonym">Silurana tropicalis</name>
    <dbReference type="NCBI Taxonomy" id="8364"/>
    <lineage>
        <taxon>Eukaryota</taxon>
        <taxon>Metazoa</taxon>
        <taxon>Chordata</taxon>
        <taxon>Craniata</taxon>
        <taxon>Vertebrata</taxon>
        <taxon>Euteleostomi</taxon>
        <taxon>Amphibia</taxon>
        <taxon>Batrachia</taxon>
        <taxon>Anura</taxon>
        <taxon>Pipoidea</taxon>
        <taxon>Pipidae</taxon>
        <taxon>Xenopodinae</taxon>
        <taxon>Xenopus</taxon>
        <taxon>Silurana</taxon>
    </lineage>
</organism>
<dbReference type="AlphaFoldDB" id="A0A6I8S1N1"/>
<dbReference type="FunFam" id="1.20.5.1160:FF:000002">
    <property type="entry name" value="Type I keratin 10"/>
    <property type="match status" value="1"/>
</dbReference>
<dbReference type="Gene3D" id="1.20.5.1160">
    <property type="entry name" value="Vasodilator-stimulated phosphoprotein"/>
    <property type="match status" value="1"/>
</dbReference>
<evidence type="ECO:0000313" key="9">
    <source>
        <dbReference type="Proteomes" id="UP000008143"/>
    </source>
</evidence>
<evidence type="ECO:0000313" key="10">
    <source>
        <dbReference type="RefSeq" id="XP_031750559.1"/>
    </source>
</evidence>
<feature type="domain" description="IF rod" evidence="7">
    <location>
        <begin position="130"/>
        <end position="445"/>
    </location>
</feature>
<dbReference type="AGR" id="Xenbase:XB-GENE-22060972"/>
<feature type="compositionally biased region" description="Low complexity" evidence="6">
    <location>
        <begin position="477"/>
        <end position="490"/>
    </location>
</feature>
<sequence length="513" mass="54400">MSHYSMKQSTKSAYANSSAGGFRGGHGGNEYFCGVGGEGDFGGSGFGGGFGSAAGGGFGGGLGGAGGGYGGGFGSGVGGGYGGGFGGGAGGGFGGVGGGYGGGFGGGAGGGFGGGFGGGAGGMDLLSANEKQTMQNLNDRLANYLDKVHALELANGELERKIKEWYEKHGPGTTTGEKKDYSKYYTIINDLKAQILVASVENAKLLLQCDNARLAADDFKMKFENEQYMRQTVEADINGLRRVMDDLTLAKSDYESQLESLNEEIAYLKKNHEDEVKGMQVTQAGQVSVEMNAAPGTDLTKLLNDMRNQYEDLAQKNRAEAEDRFNRMSADLKKSISQGVEQQKESKSELTELRRTLQALEIELQSQLAMKKSLESTLAETEGAFCVKLARIQEMIINIEEQIARLKGESECQTAEYQQLLDIKARLENEIEIYRKLLDGDLSKSSQSTSQSTRQSTTQSTSQSTSQYGKGASSDRGSPAGSTSSKGSSSYRVREIREKVVDGVVVSSEVIEK</sequence>
<evidence type="ECO:0000313" key="8">
    <source>
        <dbReference type="Ensembl" id="ENSXETP00000086677"/>
    </source>
</evidence>
<dbReference type="Proteomes" id="UP000008143">
    <property type="component" value="Chromosome 10"/>
</dbReference>
<name>A0A6I8S1N1_XENTR</name>
<dbReference type="RefSeq" id="XP_031750559.1">
    <property type="nucleotide sequence ID" value="XM_031894699.1"/>
</dbReference>
<dbReference type="OrthoDB" id="2441647at2759"/>
<feature type="region of interest" description="Disordered" evidence="6">
    <location>
        <begin position="443"/>
        <end position="493"/>
    </location>
</feature>
<dbReference type="GO" id="GO:0030280">
    <property type="term" value="F:structural constituent of skin epidermis"/>
    <property type="evidence" value="ECO:0000318"/>
    <property type="project" value="GO_Central"/>
</dbReference>